<evidence type="ECO:0000256" key="1">
    <source>
        <dbReference type="ARBA" id="ARBA00022598"/>
    </source>
</evidence>
<dbReference type="InterPro" id="IPR004408">
    <property type="entry name" value="Biotin_CoA_COase_ligase"/>
</dbReference>
<dbReference type="SUPFAM" id="SSF50037">
    <property type="entry name" value="C-terminal domain of transcriptional repressors"/>
    <property type="match status" value="1"/>
</dbReference>
<dbReference type="NCBIfam" id="TIGR00121">
    <property type="entry name" value="birA_ligase"/>
    <property type="match status" value="1"/>
</dbReference>
<name>A0A382LIU8_9ZZZZ</name>
<dbReference type="Gene3D" id="3.30.930.10">
    <property type="entry name" value="Bira Bifunctional Protein, Domain 2"/>
    <property type="match status" value="1"/>
</dbReference>
<protein>
    <recommendedName>
        <fullName evidence="2">BPL/LPL catalytic domain-containing protein</fullName>
    </recommendedName>
</protein>
<evidence type="ECO:0000259" key="2">
    <source>
        <dbReference type="PROSITE" id="PS51733"/>
    </source>
</evidence>
<dbReference type="PANTHER" id="PTHR12835">
    <property type="entry name" value="BIOTIN PROTEIN LIGASE"/>
    <property type="match status" value="1"/>
</dbReference>
<dbReference type="InterPro" id="IPR004143">
    <property type="entry name" value="BPL_LPL_catalytic"/>
</dbReference>
<feature type="domain" description="BPL/LPL catalytic" evidence="2">
    <location>
        <begin position="1"/>
        <end position="180"/>
    </location>
</feature>
<dbReference type="EMBL" id="UINC01087387">
    <property type="protein sequence ID" value="SVC36708.1"/>
    <property type="molecule type" value="Genomic_DNA"/>
</dbReference>
<dbReference type="InterPro" id="IPR045864">
    <property type="entry name" value="aa-tRNA-synth_II/BPL/LPL"/>
</dbReference>
<dbReference type="CDD" id="cd16442">
    <property type="entry name" value="BPL"/>
    <property type="match status" value="1"/>
</dbReference>
<evidence type="ECO:0000313" key="3">
    <source>
        <dbReference type="EMBL" id="SVC36708.1"/>
    </source>
</evidence>
<dbReference type="AlphaFoldDB" id="A0A382LIU8"/>
<accession>A0A382LIU8</accession>
<dbReference type="PROSITE" id="PS51733">
    <property type="entry name" value="BPL_LPL_CATALYTIC"/>
    <property type="match status" value="1"/>
</dbReference>
<gene>
    <name evidence="3" type="ORF">METZ01_LOCUS289562</name>
</gene>
<dbReference type="SUPFAM" id="SSF55681">
    <property type="entry name" value="Class II aaRS and biotin synthetases"/>
    <property type="match status" value="1"/>
</dbReference>
<dbReference type="GO" id="GO:0005737">
    <property type="term" value="C:cytoplasm"/>
    <property type="evidence" value="ECO:0007669"/>
    <property type="project" value="TreeGrafter"/>
</dbReference>
<keyword evidence="1" id="KW-0436">Ligase</keyword>
<dbReference type="InterPro" id="IPR008988">
    <property type="entry name" value="Transcriptional_repressor_C"/>
</dbReference>
<dbReference type="GO" id="GO:0004077">
    <property type="term" value="F:biotin--[biotin carboxyl-carrier protein] ligase activity"/>
    <property type="evidence" value="ECO:0007669"/>
    <property type="project" value="InterPro"/>
</dbReference>
<organism evidence="3">
    <name type="scientific">marine metagenome</name>
    <dbReference type="NCBI Taxonomy" id="408172"/>
    <lineage>
        <taxon>unclassified sequences</taxon>
        <taxon>metagenomes</taxon>
        <taxon>ecological metagenomes</taxon>
    </lineage>
</organism>
<dbReference type="Pfam" id="PF03099">
    <property type="entry name" value="BPL_LplA_LipB"/>
    <property type="match status" value="1"/>
</dbReference>
<reference evidence="3" key="1">
    <citation type="submission" date="2018-05" db="EMBL/GenBank/DDBJ databases">
        <authorList>
            <person name="Lanie J.A."/>
            <person name="Ng W.-L."/>
            <person name="Kazmierczak K.M."/>
            <person name="Andrzejewski T.M."/>
            <person name="Davidsen T.M."/>
            <person name="Wayne K.J."/>
            <person name="Tettelin H."/>
            <person name="Glass J.I."/>
            <person name="Rusch D."/>
            <person name="Podicherti R."/>
            <person name="Tsui H.-C.T."/>
            <person name="Winkler M.E."/>
        </authorList>
    </citation>
    <scope>NUCLEOTIDE SEQUENCE</scope>
</reference>
<proteinExistence type="predicted"/>
<dbReference type="PANTHER" id="PTHR12835:SF5">
    <property type="entry name" value="BIOTIN--PROTEIN LIGASE"/>
    <property type="match status" value="1"/>
</dbReference>
<sequence>MIIGRVIHHINETGSTMDDCRNLARKGAPEGTVISANHQGSGRGRFQRSWVSQQGSNIQASILVRPEMSQLPSLNMIAALAASDTSQRLSNTRADIKWPNDIQVFGKKLCGILIESEISGSDVDFSIIGIGLNVNMDTCKNAEISEIATSLRNIHGRNVNRNFTIRTLLQRIDHYYCMLKKGQSLTKLWETRLNTIGKNITLSFPSTNRPSIKGIAKSINENGSLNVMLDDGSVFVASAGEVTLQTIIAT</sequence>
<dbReference type="Gene3D" id="2.30.30.100">
    <property type="match status" value="1"/>
</dbReference>